<dbReference type="InterPro" id="IPR045428">
    <property type="entry name" value="EACC1"/>
</dbReference>
<dbReference type="AlphaFoldDB" id="A0A1I0L8A5"/>
<organism evidence="1 2">
    <name type="scientific">Nonomuraea wenchangensis</name>
    <dbReference type="NCBI Taxonomy" id="568860"/>
    <lineage>
        <taxon>Bacteria</taxon>
        <taxon>Bacillati</taxon>
        <taxon>Actinomycetota</taxon>
        <taxon>Actinomycetes</taxon>
        <taxon>Streptosporangiales</taxon>
        <taxon>Streptosporangiaceae</taxon>
        <taxon>Nonomuraea</taxon>
    </lineage>
</organism>
<proteinExistence type="predicted"/>
<name>A0A1I0L8A5_9ACTN</name>
<accession>A0A1I0L8A5</accession>
<gene>
    <name evidence="1" type="ORF">SAMN05421811_112222</name>
</gene>
<dbReference type="STRING" id="568860.SAMN05421811_112222"/>
<dbReference type="EMBL" id="FOHX01000012">
    <property type="protein sequence ID" value="SEU35263.1"/>
    <property type="molecule type" value="Genomic_DNA"/>
</dbReference>
<evidence type="ECO:0000313" key="1">
    <source>
        <dbReference type="EMBL" id="SEU35263.1"/>
    </source>
</evidence>
<dbReference type="Proteomes" id="UP000199361">
    <property type="component" value="Unassembled WGS sequence"/>
</dbReference>
<dbReference type="Pfam" id="PF19953">
    <property type="entry name" value="EACC1"/>
    <property type="match status" value="1"/>
</dbReference>
<keyword evidence="2" id="KW-1185">Reference proteome</keyword>
<reference evidence="1 2" key="1">
    <citation type="submission" date="2016-10" db="EMBL/GenBank/DDBJ databases">
        <authorList>
            <person name="de Groot N.N."/>
        </authorList>
    </citation>
    <scope>NUCLEOTIDE SEQUENCE [LARGE SCALE GENOMIC DNA]</scope>
    <source>
        <strain evidence="1 2">CGMCC 4.5598</strain>
    </source>
</reference>
<sequence>MELVESPPPEGTLGPVADLVQIAVESPEVVAGVTSVIIAWLRFRRSDVKIKIRNTRSTSQVDVSVTRVKGLDGAQLGELTGQIKRAISGEPPNEIPPDGGAGG</sequence>
<protein>
    <submittedName>
        <fullName evidence="1">Uncharacterized protein</fullName>
    </submittedName>
</protein>
<evidence type="ECO:0000313" key="2">
    <source>
        <dbReference type="Proteomes" id="UP000199361"/>
    </source>
</evidence>